<name>X6MFJ4_RETFI</name>
<evidence type="ECO:0000259" key="2">
    <source>
        <dbReference type="PROSITE" id="PS50222"/>
    </source>
</evidence>
<dbReference type="AlphaFoldDB" id="X6MFJ4"/>
<feature type="signal peptide" evidence="1">
    <location>
        <begin position="1"/>
        <end position="19"/>
    </location>
</feature>
<evidence type="ECO:0000313" key="3">
    <source>
        <dbReference type="EMBL" id="ETO12679.1"/>
    </source>
</evidence>
<dbReference type="EMBL" id="ASPP01021217">
    <property type="protein sequence ID" value="ETO12679.1"/>
    <property type="molecule type" value="Genomic_DNA"/>
</dbReference>
<reference evidence="3 4" key="1">
    <citation type="journal article" date="2013" name="Curr. Biol.">
        <title>The Genome of the Foraminiferan Reticulomyxa filosa.</title>
        <authorList>
            <person name="Glockner G."/>
            <person name="Hulsmann N."/>
            <person name="Schleicher M."/>
            <person name="Noegel A.A."/>
            <person name="Eichinger L."/>
            <person name="Gallinger C."/>
            <person name="Pawlowski J."/>
            <person name="Sierra R."/>
            <person name="Euteneuer U."/>
            <person name="Pillet L."/>
            <person name="Moustafa A."/>
            <person name="Platzer M."/>
            <person name="Groth M."/>
            <person name="Szafranski K."/>
            <person name="Schliwa M."/>
        </authorList>
    </citation>
    <scope>NUCLEOTIDE SEQUENCE [LARGE SCALE GENOMIC DNA]</scope>
</reference>
<evidence type="ECO:0000313" key="4">
    <source>
        <dbReference type="Proteomes" id="UP000023152"/>
    </source>
</evidence>
<sequence>MYIFICVYVFMLKPFKVTGEMDEEKKDNEENTSPITLIEAQKSAEPENALEMTTVAVENNAQVQNEELLLMEKLKAIDIVALDENKDNLVGKNEFINHFISKDISDEAAQRIFAELDTNNDENISPQEYTLWLDQVDHTKLQALKGKPL</sequence>
<dbReference type="SUPFAM" id="SSF47473">
    <property type="entry name" value="EF-hand"/>
    <property type="match status" value="1"/>
</dbReference>
<accession>X6MFJ4</accession>
<evidence type="ECO:0000256" key="1">
    <source>
        <dbReference type="SAM" id="SignalP"/>
    </source>
</evidence>
<dbReference type="GO" id="GO:0005509">
    <property type="term" value="F:calcium ion binding"/>
    <property type="evidence" value="ECO:0007669"/>
    <property type="project" value="InterPro"/>
</dbReference>
<keyword evidence="1" id="KW-0732">Signal</keyword>
<dbReference type="Proteomes" id="UP000023152">
    <property type="component" value="Unassembled WGS sequence"/>
</dbReference>
<proteinExistence type="predicted"/>
<organism evidence="3 4">
    <name type="scientific">Reticulomyxa filosa</name>
    <dbReference type="NCBI Taxonomy" id="46433"/>
    <lineage>
        <taxon>Eukaryota</taxon>
        <taxon>Sar</taxon>
        <taxon>Rhizaria</taxon>
        <taxon>Retaria</taxon>
        <taxon>Foraminifera</taxon>
        <taxon>Monothalamids</taxon>
        <taxon>Reticulomyxidae</taxon>
        <taxon>Reticulomyxa</taxon>
    </lineage>
</organism>
<gene>
    <name evidence="3" type="ORF">RFI_24696</name>
</gene>
<feature type="domain" description="EF-hand" evidence="2">
    <location>
        <begin position="104"/>
        <end position="139"/>
    </location>
</feature>
<dbReference type="Gene3D" id="1.10.238.10">
    <property type="entry name" value="EF-hand"/>
    <property type="match status" value="1"/>
</dbReference>
<comment type="caution">
    <text evidence="3">The sequence shown here is derived from an EMBL/GenBank/DDBJ whole genome shotgun (WGS) entry which is preliminary data.</text>
</comment>
<dbReference type="InterPro" id="IPR011992">
    <property type="entry name" value="EF-hand-dom_pair"/>
</dbReference>
<keyword evidence="4" id="KW-1185">Reference proteome</keyword>
<dbReference type="InterPro" id="IPR002048">
    <property type="entry name" value="EF_hand_dom"/>
</dbReference>
<protein>
    <recommendedName>
        <fullName evidence="2">EF-hand domain-containing protein</fullName>
    </recommendedName>
</protein>
<dbReference type="PROSITE" id="PS50222">
    <property type="entry name" value="EF_HAND_2"/>
    <property type="match status" value="1"/>
</dbReference>
<feature type="chain" id="PRO_5004975499" description="EF-hand domain-containing protein" evidence="1">
    <location>
        <begin position="20"/>
        <end position="149"/>
    </location>
</feature>